<dbReference type="Proteomes" id="UP000009027">
    <property type="component" value="Unassembled WGS sequence"/>
</dbReference>
<dbReference type="VEuPathDB" id="TriTrypDB:TvY486_0044990"/>
<name>F9WVH5_TRYVY</name>
<feature type="region of interest" description="Disordered" evidence="1">
    <location>
        <begin position="22"/>
        <end position="57"/>
    </location>
</feature>
<gene>
    <name evidence="2" type="ORF">TvY486_0044990</name>
</gene>
<feature type="compositionally biased region" description="Basic and acidic residues" evidence="1">
    <location>
        <begin position="265"/>
        <end position="282"/>
    </location>
</feature>
<organism evidence="2 3">
    <name type="scientific">Trypanosoma vivax (strain Y486)</name>
    <dbReference type="NCBI Taxonomy" id="1055687"/>
    <lineage>
        <taxon>Eukaryota</taxon>
        <taxon>Discoba</taxon>
        <taxon>Euglenozoa</taxon>
        <taxon>Kinetoplastea</taxon>
        <taxon>Metakinetoplastina</taxon>
        <taxon>Trypanosomatida</taxon>
        <taxon>Trypanosomatidae</taxon>
        <taxon>Trypanosoma</taxon>
        <taxon>Duttonella</taxon>
    </lineage>
</organism>
<feature type="region of interest" description="Disordered" evidence="1">
    <location>
        <begin position="250"/>
        <end position="285"/>
    </location>
</feature>
<accession>F9WVH5</accession>
<evidence type="ECO:0000313" key="2">
    <source>
        <dbReference type="EMBL" id="CCD21583.1"/>
    </source>
</evidence>
<protein>
    <submittedName>
        <fullName evidence="2">Uncharacterized protein</fullName>
    </submittedName>
</protein>
<dbReference type="AlphaFoldDB" id="F9WVH5"/>
<evidence type="ECO:0000313" key="3">
    <source>
        <dbReference type="Proteomes" id="UP000009027"/>
    </source>
</evidence>
<reference evidence="2 3" key="1">
    <citation type="journal article" date="2012" name="Proc. Natl. Acad. Sci. U.S.A.">
        <title>Antigenic diversity is generated by distinct evolutionary mechanisms in African trypanosome species.</title>
        <authorList>
            <person name="Jackson A.P."/>
            <person name="Berry A."/>
            <person name="Aslett M."/>
            <person name="Allison H.C."/>
            <person name="Burton P."/>
            <person name="Vavrova-Anderson J."/>
            <person name="Brown R."/>
            <person name="Browne H."/>
            <person name="Corton N."/>
            <person name="Hauser H."/>
            <person name="Gamble J."/>
            <person name="Gilderthorp R."/>
            <person name="Marcello L."/>
            <person name="McQuillan J."/>
            <person name="Otto T.D."/>
            <person name="Quail M.A."/>
            <person name="Sanders M.J."/>
            <person name="van Tonder A."/>
            <person name="Ginger M.L."/>
            <person name="Field M.C."/>
            <person name="Barry J.D."/>
            <person name="Hertz-Fowler C."/>
            <person name="Berriman M."/>
        </authorList>
    </citation>
    <scope>NUCLEOTIDE SEQUENCE</scope>
    <source>
        <strain evidence="2 3">Y486</strain>
    </source>
</reference>
<sequence length="308" mass="34207">MSPPKLGCDRWKPLMVPLHFPLRDQTAFSLKKTQREREKSESSETKSQDTGREHEEVFAKKPVRDLLQTNVVPVHGPDGVGSDSENNRANLMSSLCSSMQGEAQRHSRGAWHSPHRSRPPCVLSSLLASHMVDFAFSLVELTEQLWLTIVAPRPCVWRVASSTRHKAHSVSPEILLLQASKRRASRHATWSHAQECSAAHRRIVPPAALWPFGQKPQGCRAAPCSLSPQTKRTVDRLLLQTCRVSCEGIAAPEQPPRQPRGLHMRASEDLTRRATVNEEKRNGPNGGLEAVAVVLSFVDQRGALSSPF</sequence>
<feature type="compositionally biased region" description="Basic and acidic residues" evidence="1">
    <location>
        <begin position="33"/>
        <end position="57"/>
    </location>
</feature>
<evidence type="ECO:0000256" key="1">
    <source>
        <dbReference type="SAM" id="MobiDB-lite"/>
    </source>
</evidence>
<dbReference type="EMBL" id="CAEX01007972">
    <property type="protein sequence ID" value="CCD21583.1"/>
    <property type="molecule type" value="Genomic_DNA"/>
</dbReference>
<keyword evidence="3" id="KW-1185">Reference proteome</keyword>
<proteinExistence type="predicted"/>